<dbReference type="RefSeq" id="XP_022107024.1">
    <property type="nucleotide sequence ID" value="XM_022251332.1"/>
</dbReference>
<comment type="function">
    <text evidence="6">Non catalytic subunit of RNase H2, an endonuclease that specifically degrades the RNA of RNA:DNA hybrids. Participates in DNA replication, possibly by mediating the removal of lagging-strand Okazaki fragment RNA primers during DNA replication. Mediates the excision of single ribonucleotides from DNA:RNA duplexes.</text>
</comment>
<dbReference type="Gene3D" id="2.20.25.530">
    <property type="match status" value="1"/>
</dbReference>
<evidence type="ECO:0000256" key="6">
    <source>
        <dbReference type="ARBA" id="ARBA00024778"/>
    </source>
</evidence>
<organism evidence="11 12">
    <name type="scientific">Acanthaster planci</name>
    <name type="common">Crown-of-thorns starfish</name>
    <dbReference type="NCBI Taxonomy" id="133434"/>
    <lineage>
        <taxon>Eukaryota</taxon>
        <taxon>Metazoa</taxon>
        <taxon>Echinodermata</taxon>
        <taxon>Eleutherozoa</taxon>
        <taxon>Asterozoa</taxon>
        <taxon>Asteroidea</taxon>
        <taxon>Valvatacea</taxon>
        <taxon>Valvatida</taxon>
        <taxon>Acanthasteridae</taxon>
        <taxon>Acanthaster</taxon>
    </lineage>
</organism>
<evidence type="ECO:0000256" key="5">
    <source>
        <dbReference type="ARBA" id="ARBA00023242"/>
    </source>
</evidence>
<feature type="compositionally biased region" description="Polar residues" evidence="8">
    <location>
        <begin position="283"/>
        <end position="292"/>
    </location>
</feature>
<accession>A0A8B7ZNL9</accession>
<evidence type="ECO:0000313" key="11">
    <source>
        <dbReference type="Proteomes" id="UP000694845"/>
    </source>
</evidence>
<dbReference type="InterPro" id="IPR041195">
    <property type="entry name" value="Rnh202_N"/>
</dbReference>
<dbReference type="Proteomes" id="UP000694845">
    <property type="component" value="Unplaced"/>
</dbReference>
<comment type="similarity">
    <text evidence="2">Belongs to the RNase H2 subunit B family.</text>
</comment>
<evidence type="ECO:0000256" key="7">
    <source>
        <dbReference type="ARBA" id="ARBA00033464"/>
    </source>
</evidence>
<dbReference type="Pfam" id="PF09468">
    <property type="entry name" value="RNase_H2-Ydr279"/>
    <property type="match status" value="1"/>
</dbReference>
<dbReference type="InterPro" id="IPR019024">
    <property type="entry name" value="RNase_H2_suB_wHTH"/>
</dbReference>
<reference evidence="12" key="1">
    <citation type="submission" date="2025-08" db="UniProtKB">
        <authorList>
            <consortium name="RefSeq"/>
        </authorList>
    </citation>
    <scope>IDENTIFICATION</scope>
</reference>
<proteinExistence type="inferred from homology"/>
<dbReference type="KEGG" id="aplc:110988089"/>
<evidence type="ECO:0000256" key="4">
    <source>
        <dbReference type="ARBA" id="ARBA00019062"/>
    </source>
</evidence>
<dbReference type="AlphaFoldDB" id="A0A8B7ZNL9"/>
<name>A0A8B7ZNL9_ACAPL</name>
<comment type="subcellular location">
    <subcellularLocation>
        <location evidence="1">Nucleus</location>
    </subcellularLocation>
</comment>
<dbReference type="FunFam" id="1.10.20.120:FF:000002">
    <property type="entry name" value="Ribonuclease H2 subunit B"/>
    <property type="match status" value="1"/>
</dbReference>
<feature type="domain" description="Rnh202 triple barrel" evidence="10">
    <location>
        <begin position="44"/>
        <end position="107"/>
    </location>
</feature>
<evidence type="ECO:0000256" key="2">
    <source>
        <dbReference type="ARBA" id="ARBA00009823"/>
    </source>
</evidence>
<dbReference type="Gene3D" id="1.10.20.120">
    <property type="match status" value="1"/>
</dbReference>
<sequence length="331" mass="37146">MRLRDRGKVMPKREDSSQKMTKHTKKDQSQWVFLAPESVVSDSNSEEQDVAFVKLKHPKTDKAAMFLFSSDDSTVHELQSFKEKHRSWFINDTVQEDGSLMMATVIDPLFLILPYLEKADSRGKYMTLDQILDDVDYPQCHRLVRCSGVSDLHCISSVRGASDVQAYRFDRDKTLDWLKAKTERLAGKLEEKEVHVTSGAHAATFVRSSKGNNATKEDYLRYAASMISDYVTSDLSKQLFGHLGIKEVTDKKTAEPDTPSSEPPAKKARLSTANGEPEEDYSKNFNGNATTSEKSKPKLTAAQKALSKVDKSGMRDIASFFGKPKKSNSTK</sequence>
<feature type="domain" description="Ribonuclease H2 subunit B wHTH" evidence="9">
    <location>
        <begin position="110"/>
        <end position="239"/>
    </location>
</feature>
<protein>
    <recommendedName>
        <fullName evidence="4">Ribonuclease H2 subunit B</fullName>
    </recommendedName>
    <alternativeName>
        <fullName evidence="7">Ribonuclease HI subunit B</fullName>
    </alternativeName>
</protein>
<dbReference type="OMA" id="AQWVLIA"/>
<dbReference type="PANTHER" id="PTHR13383:SF11">
    <property type="entry name" value="RIBONUCLEASE H2 SUBUNIT B"/>
    <property type="match status" value="1"/>
</dbReference>
<evidence type="ECO:0000256" key="3">
    <source>
        <dbReference type="ARBA" id="ARBA00011277"/>
    </source>
</evidence>
<feature type="region of interest" description="Disordered" evidence="8">
    <location>
        <begin position="1"/>
        <end position="28"/>
    </location>
</feature>
<evidence type="ECO:0000259" key="9">
    <source>
        <dbReference type="Pfam" id="PF09468"/>
    </source>
</evidence>
<evidence type="ECO:0000313" key="12">
    <source>
        <dbReference type="RefSeq" id="XP_022107024.1"/>
    </source>
</evidence>
<dbReference type="InterPro" id="IPR040456">
    <property type="entry name" value="RNase_H2_suB"/>
</dbReference>
<dbReference type="GO" id="GO:0006401">
    <property type="term" value="P:RNA catabolic process"/>
    <property type="evidence" value="ECO:0007669"/>
    <property type="project" value="TreeGrafter"/>
</dbReference>
<dbReference type="PANTHER" id="PTHR13383">
    <property type="entry name" value="RIBONUCLEASE H2 SUBUNIT B"/>
    <property type="match status" value="1"/>
</dbReference>
<feature type="compositionally biased region" description="Basic and acidic residues" evidence="8">
    <location>
        <begin position="1"/>
        <end position="17"/>
    </location>
</feature>
<feature type="region of interest" description="Disordered" evidence="8">
    <location>
        <begin position="250"/>
        <end position="310"/>
    </location>
</feature>
<gene>
    <name evidence="12" type="primary">LOC110988089</name>
</gene>
<keyword evidence="11" id="KW-1185">Reference proteome</keyword>
<keyword evidence="5" id="KW-0539">Nucleus</keyword>
<dbReference type="GO" id="GO:0005654">
    <property type="term" value="C:nucleoplasm"/>
    <property type="evidence" value="ECO:0007669"/>
    <property type="project" value="TreeGrafter"/>
</dbReference>
<dbReference type="GO" id="GO:0032299">
    <property type="term" value="C:ribonuclease H2 complex"/>
    <property type="evidence" value="ECO:0007669"/>
    <property type="project" value="InterPro"/>
</dbReference>
<evidence type="ECO:0000259" key="10">
    <source>
        <dbReference type="Pfam" id="PF17745"/>
    </source>
</evidence>
<evidence type="ECO:0000256" key="1">
    <source>
        <dbReference type="ARBA" id="ARBA00004123"/>
    </source>
</evidence>
<comment type="subunit">
    <text evidence="3">The RNase H2 complex is a heterotrimer composed of the catalytic subunit RNASEH2A and the non-catalytic subunits RNASEH2B and RNASEH2C.</text>
</comment>
<dbReference type="FunFam" id="2.20.25.530:FF:000001">
    <property type="entry name" value="Ribonuclease H2 subunit B"/>
    <property type="match status" value="1"/>
</dbReference>
<evidence type="ECO:0000256" key="8">
    <source>
        <dbReference type="SAM" id="MobiDB-lite"/>
    </source>
</evidence>
<dbReference type="Pfam" id="PF17745">
    <property type="entry name" value="Ydr279_N"/>
    <property type="match status" value="1"/>
</dbReference>
<dbReference type="OrthoDB" id="29098at2759"/>
<dbReference type="CTD" id="79621"/>
<dbReference type="GeneID" id="110988089"/>
<dbReference type="CDD" id="cd09270">
    <property type="entry name" value="RNase_H2-B"/>
    <property type="match status" value="1"/>
</dbReference>